<sequence>MKTQKKKQRRWSYSTPGWLSVWGLWLMVANPGQAESLPKWELGAGIAAFSLPDYPGADQQTEYVWPIPYVVYRGEYLRAGRGGLRGMLYRGSHLELDVSTGGSLPVNSDDNEARRGMEDLDPSFELGPSLRVKFIDDEDRQFQLRLNARALVSVEDTLKLGYQGWLLNPELRWISQLGEGLQVDGILQWRYGSRGYHDHFYTVTDKDALPERPAYQAERGHSGYGAGFSLRWQPDRDWRWSVGYRYFDLHNVAFDDSPLFRQNHGHYLFLSFSRTLWRSQRMVSEPVSEL</sequence>
<dbReference type="Pfam" id="PF06629">
    <property type="entry name" value="MipA"/>
    <property type="match status" value="1"/>
</dbReference>
<evidence type="ECO:0000313" key="2">
    <source>
        <dbReference type="Proteomes" id="UP000765845"/>
    </source>
</evidence>
<organism evidence="1 2">
    <name type="scientific">Spongiibacter thalassae</name>
    <dbReference type="NCBI Taxonomy" id="2721624"/>
    <lineage>
        <taxon>Bacteria</taxon>
        <taxon>Pseudomonadati</taxon>
        <taxon>Pseudomonadota</taxon>
        <taxon>Gammaproteobacteria</taxon>
        <taxon>Cellvibrionales</taxon>
        <taxon>Spongiibacteraceae</taxon>
        <taxon>Spongiibacter</taxon>
    </lineage>
</organism>
<reference evidence="1 2" key="1">
    <citation type="submission" date="2020-04" db="EMBL/GenBank/DDBJ databases">
        <authorList>
            <person name="Yoon J."/>
        </authorList>
    </citation>
    <scope>NUCLEOTIDE SEQUENCE [LARGE SCALE GENOMIC DNA]</scope>
    <source>
        <strain evidence="1 2">KMU-166</strain>
    </source>
</reference>
<keyword evidence="2" id="KW-1185">Reference proteome</keyword>
<dbReference type="RefSeq" id="WP_168448758.1">
    <property type="nucleotide sequence ID" value="NZ_JAAWWK010000001.1"/>
</dbReference>
<dbReference type="EMBL" id="JAAWWK010000001">
    <property type="protein sequence ID" value="NKI16228.1"/>
    <property type="molecule type" value="Genomic_DNA"/>
</dbReference>
<dbReference type="Proteomes" id="UP000765845">
    <property type="component" value="Unassembled WGS sequence"/>
</dbReference>
<accession>A0ABX1GAN6</accession>
<name>A0ABX1GAN6_9GAMM</name>
<dbReference type="InterPro" id="IPR010583">
    <property type="entry name" value="MipA"/>
</dbReference>
<protein>
    <submittedName>
        <fullName evidence="1">MipA/OmpV family protein</fullName>
    </submittedName>
</protein>
<evidence type="ECO:0000313" key="1">
    <source>
        <dbReference type="EMBL" id="NKI16228.1"/>
    </source>
</evidence>
<comment type="caution">
    <text evidence="1">The sequence shown here is derived from an EMBL/GenBank/DDBJ whole genome shotgun (WGS) entry which is preliminary data.</text>
</comment>
<gene>
    <name evidence="1" type="ORF">HCU74_02225</name>
</gene>
<proteinExistence type="predicted"/>